<comment type="similarity">
    <text evidence="2">Belongs to the ABC transporter superfamily.</text>
</comment>
<dbReference type="FunFam" id="3.40.50.300:FF:000020">
    <property type="entry name" value="Amino acid ABC transporter ATP-binding component"/>
    <property type="match status" value="1"/>
</dbReference>
<keyword evidence="6 12" id="KW-0067">ATP-binding</keyword>
<evidence type="ECO:0000256" key="6">
    <source>
        <dbReference type="ARBA" id="ARBA00022840"/>
    </source>
</evidence>
<keyword evidence="3" id="KW-0813">Transport</keyword>
<dbReference type="InterPro" id="IPR030679">
    <property type="entry name" value="ABC_ATPase_HisP-typ"/>
</dbReference>
<keyword evidence="8" id="KW-0472">Membrane</keyword>
<evidence type="ECO:0000256" key="1">
    <source>
        <dbReference type="ARBA" id="ARBA00004202"/>
    </source>
</evidence>
<dbReference type="SUPFAM" id="SSF52540">
    <property type="entry name" value="P-loop containing nucleoside triphosphate hydrolases"/>
    <property type="match status" value="1"/>
</dbReference>
<keyword evidence="5" id="KW-0547">Nucleotide-binding</keyword>
<keyword evidence="13" id="KW-1185">Reference proteome</keyword>
<dbReference type="CDD" id="cd03262">
    <property type="entry name" value="ABC_HisP_GlnQ"/>
    <property type="match status" value="1"/>
</dbReference>
<name>A0A8J3TQS7_9ACTN</name>
<dbReference type="GO" id="GO:0005524">
    <property type="term" value="F:ATP binding"/>
    <property type="evidence" value="ECO:0007669"/>
    <property type="project" value="UniProtKB-KW"/>
</dbReference>
<evidence type="ECO:0000256" key="10">
    <source>
        <dbReference type="ARBA" id="ARBA00047624"/>
    </source>
</evidence>
<comment type="subcellular location">
    <subcellularLocation>
        <location evidence="1">Cell membrane</location>
        <topology evidence="1">Peripheral membrane protein</topology>
    </subcellularLocation>
</comment>
<accession>A0A8J3TQS7</accession>
<evidence type="ECO:0000256" key="3">
    <source>
        <dbReference type="ARBA" id="ARBA00022448"/>
    </source>
</evidence>
<proteinExistence type="inferred from homology"/>
<dbReference type="GO" id="GO:0005886">
    <property type="term" value="C:plasma membrane"/>
    <property type="evidence" value="ECO:0007669"/>
    <property type="project" value="UniProtKB-SubCell"/>
</dbReference>
<dbReference type="Proteomes" id="UP000599074">
    <property type="component" value="Unassembled WGS sequence"/>
</dbReference>
<dbReference type="InterPro" id="IPR027417">
    <property type="entry name" value="P-loop_NTPase"/>
</dbReference>
<dbReference type="InterPro" id="IPR003439">
    <property type="entry name" value="ABC_transporter-like_ATP-bd"/>
</dbReference>
<dbReference type="PIRSF" id="PIRSF039085">
    <property type="entry name" value="ABC_ATPase_HisP"/>
    <property type="match status" value="1"/>
</dbReference>
<evidence type="ECO:0000256" key="2">
    <source>
        <dbReference type="ARBA" id="ARBA00005417"/>
    </source>
</evidence>
<dbReference type="PROSITE" id="PS50893">
    <property type="entry name" value="ABC_TRANSPORTER_2"/>
    <property type="match status" value="1"/>
</dbReference>
<dbReference type="PANTHER" id="PTHR43166:SF9">
    <property type="entry name" value="GLUTAMATE_ASPARTATE IMPORT ATP-BINDING PROTEIN GLTL"/>
    <property type="match status" value="1"/>
</dbReference>
<evidence type="ECO:0000256" key="5">
    <source>
        <dbReference type="ARBA" id="ARBA00022741"/>
    </source>
</evidence>
<evidence type="ECO:0000256" key="4">
    <source>
        <dbReference type="ARBA" id="ARBA00022475"/>
    </source>
</evidence>
<dbReference type="Gene3D" id="3.40.50.300">
    <property type="entry name" value="P-loop containing nucleotide triphosphate hydrolases"/>
    <property type="match status" value="1"/>
</dbReference>
<dbReference type="PROSITE" id="PS00211">
    <property type="entry name" value="ABC_TRANSPORTER_1"/>
    <property type="match status" value="1"/>
</dbReference>
<protein>
    <recommendedName>
        <fullName evidence="9">ABC-type polar-amino-acid transporter</fullName>
        <ecNumber evidence="9">7.4.2.1</ecNumber>
    </recommendedName>
</protein>
<dbReference type="GO" id="GO:0015426">
    <property type="term" value="F:ATPase-coupled polar amino acid-transporter activity"/>
    <property type="evidence" value="ECO:0007669"/>
    <property type="project" value="UniProtKB-EC"/>
</dbReference>
<dbReference type="Pfam" id="PF00005">
    <property type="entry name" value="ABC_tran"/>
    <property type="match status" value="1"/>
</dbReference>
<comment type="catalytic activity">
    <reaction evidence="10">
        <text>a polar amino acid(out) + ATP + H2O = a polar amino acid(in) + ADP + phosphate + H(+)</text>
        <dbReference type="Rhea" id="RHEA:14673"/>
        <dbReference type="ChEBI" id="CHEBI:15377"/>
        <dbReference type="ChEBI" id="CHEBI:15378"/>
        <dbReference type="ChEBI" id="CHEBI:30616"/>
        <dbReference type="ChEBI" id="CHEBI:43474"/>
        <dbReference type="ChEBI" id="CHEBI:62031"/>
        <dbReference type="ChEBI" id="CHEBI:456216"/>
        <dbReference type="EC" id="7.4.2.1"/>
    </reaction>
    <physiologicalReaction direction="left-to-right" evidence="10">
        <dbReference type="Rhea" id="RHEA:14674"/>
    </physiologicalReaction>
</comment>
<dbReference type="InterPro" id="IPR017871">
    <property type="entry name" value="ABC_transporter-like_CS"/>
</dbReference>
<keyword evidence="4" id="KW-1003">Cell membrane</keyword>
<evidence type="ECO:0000259" key="11">
    <source>
        <dbReference type="PROSITE" id="PS50893"/>
    </source>
</evidence>
<evidence type="ECO:0000313" key="13">
    <source>
        <dbReference type="Proteomes" id="UP000599074"/>
    </source>
</evidence>
<dbReference type="InterPro" id="IPR050086">
    <property type="entry name" value="MetN_ABC_transporter-like"/>
</dbReference>
<organism evidence="12 13">
    <name type="scientific">Planosporangium mesophilum</name>
    <dbReference type="NCBI Taxonomy" id="689768"/>
    <lineage>
        <taxon>Bacteria</taxon>
        <taxon>Bacillati</taxon>
        <taxon>Actinomycetota</taxon>
        <taxon>Actinomycetes</taxon>
        <taxon>Micromonosporales</taxon>
        <taxon>Micromonosporaceae</taxon>
        <taxon>Planosporangium</taxon>
    </lineage>
</organism>
<keyword evidence="7" id="KW-0029">Amino-acid transport</keyword>
<feature type="domain" description="ABC transporter" evidence="11">
    <location>
        <begin position="12"/>
        <end position="246"/>
    </location>
</feature>
<dbReference type="GO" id="GO:0016887">
    <property type="term" value="F:ATP hydrolysis activity"/>
    <property type="evidence" value="ECO:0007669"/>
    <property type="project" value="InterPro"/>
</dbReference>
<sequence>MKHREVSALSAIEISGLRKSFGALEVLRGIDLSVDSGEVVCVIGPSGSGKSTLLRCVNLLEVPTGGTIRVGGVEVTDPDCDIDGVRRRIGMVFQQFNLFGHLRVRENLTISQRRVLRRSRAEAQRIAAANLERVGLADKADAYPAQLSGGQQQRVAIARALAMDPQLMLFDEPTSALDPELVGEVLAVMRGLAADGMTMLVVTHEMAFAREVASRVVFMDGGVIVESGEPAQVFGAPRERRTAEFLHRVLEPTRVSESEIGAQPRAQHDG</sequence>
<dbReference type="EC" id="7.4.2.1" evidence="9"/>
<reference evidence="12" key="1">
    <citation type="submission" date="2021-01" db="EMBL/GenBank/DDBJ databases">
        <title>Whole genome shotgun sequence of Planosporangium mesophilum NBRC 109066.</title>
        <authorList>
            <person name="Komaki H."/>
            <person name="Tamura T."/>
        </authorList>
    </citation>
    <scope>NUCLEOTIDE SEQUENCE</scope>
    <source>
        <strain evidence="12">NBRC 109066</strain>
    </source>
</reference>
<dbReference type="EMBL" id="BOON01000055">
    <property type="protein sequence ID" value="GII25635.1"/>
    <property type="molecule type" value="Genomic_DNA"/>
</dbReference>
<gene>
    <name evidence="12" type="primary">glnQ</name>
    <name evidence="12" type="ORF">Pme01_52320</name>
</gene>
<evidence type="ECO:0000313" key="12">
    <source>
        <dbReference type="EMBL" id="GII25635.1"/>
    </source>
</evidence>
<dbReference type="SMART" id="SM00382">
    <property type="entry name" value="AAA"/>
    <property type="match status" value="1"/>
</dbReference>
<comment type="caution">
    <text evidence="12">The sequence shown here is derived from an EMBL/GenBank/DDBJ whole genome shotgun (WGS) entry which is preliminary data.</text>
</comment>
<evidence type="ECO:0000256" key="7">
    <source>
        <dbReference type="ARBA" id="ARBA00022970"/>
    </source>
</evidence>
<dbReference type="PANTHER" id="PTHR43166">
    <property type="entry name" value="AMINO ACID IMPORT ATP-BINDING PROTEIN"/>
    <property type="match status" value="1"/>
</dbReference>
<evidence type="ECO:0000256" key="8">
    <source>
        <dbReference type="ARBA" id="ARBA00023136"/>
    </source>
</evidence>
<dbReference type="InterPro" id="IPR003593">
    <property type="entry name" value="AAA+_ATPase"/>
</dbReference>
<dbReference type="AlphaFoldDB" id="A0A8J3TQS7"/>
<evidence type="ECO:0000256" key="9">
    <source>
        <dbReference type="ARBA" id="ARBA00038850"/>
    </source>
</evidence>